<evidence type="ECO:0000256" key="5">
    <source>
        <dbReference type="ARBA" id="ARBA00023136"/>
    </source>
</evidence>
<feature type="domain" description="Major facilitator superfamily (MFS) profile" evidence="8">
    <location>
        <begin position="94"/>
        <end position="516"/>
    </location>
</feature>
<evidence type="ECO:0000313" key="9">
    <source>
        <dbReference type="EMBL" id="CAK8998758.1"/>
    </source>
</evidence>
<protein>
    <recommendedName>
        <fullName evidence="8">Major facilitator superfamily (MFS) profile domain-containing protein</fullName>
    </recommendedName>
</protein>
<dbReference type="PIRSF" id="PIRSF002808">
    <property type="entry name" value="Hexose_phosphate_transp"/>
    <property type="match status" value="1"/>
</dbReference>
<evidence type="ECO:0000256" key="6">
    <source>
        <dbReference type="SAM" id="MobiDB-lite"/>
    </source>
</evidence>
<feature type="transmembrane region" description="Helical" evidence="7">
    <location>
        <begin position="458"/>
        <end position="484"/>
    </location>
</feature>
<evidence type="ECO:0000313" key="10">
    <source>
        <dbReference type="Proteomes" id="UP001642484"/>
    </source>
</evidence>
<feature type="transmembrane region" description="Helical" evidence="7">
    <location>
        <begin position="401"/>
        <end position="420"/>
    </location>
</feature>
<keyword evidence="4 7" id="KW-1133">Transmembrane helix</keyword>
<dbReference type="Gene3D" id="1.20.1250.20">
    <property type="entry name" value="MFS general substrate transporter like domains"/>
    <property type="match status" value="2"/>
</dbReference>
<dbReference type="InterPro" id="IPR051337">
    <property type="entry name" value="OPA_Antiporter"/>
</dbReference>
<keyword evidence="10" id="KW-1185">Reference proteome</keyword>
<evidence type="ECO:0000259" key="8">
    <source>
        <dbReference type="PROSITE" id="PS50850"/>
    </source>
</evidence>
<feature type="transmembrane region" description="Helical" evidence="7">
    <location>
        <begin position="159"/>
        <end position="181"/>
    </location>
</feature>
<feature type="transmembrane region" description="Helical" evidence="7">
    <location>
        <begin position="187"/>
        <end position="209"/>
    </location>
</feature>
<dbReference type="PANTHER" id="PTHR43826">
    <property type="entry name" value="GLUCOSE-6-PHOSPHATE EXCHANGER SLC37A4"/>
    <property type="match status" value="1"/>
</dbReference>
<dbReference type="InterPro" id="IPR000849">
    <property type="entry name" value="Sugar_P_transporter"/>
</dbReference>
<feature type="transmembrane region" description="Helical" evidence="7">
    <location>
        <begin position="256"/>
        <end position="274"/>
    </location>
</feature>
<dbReference type="InterPro" id="IPR011701">
    <property type="entry name" value="MFS"/>
</dbReference>
<dbReference type="EMBL" id="CAXAMN010002237">
    <property type="protein sequence ID" value="CAK8998758.1"/>
    <property type="molecule type" value="Genomic_DNA"/>
</dbReference>
<dbReference type="Proteomes" id="UP001642484">
    <property type="component" value="Unassembled WGS sequence"/>
</dbReference>
<feature type="transmembrane region" description="Helical" evidence="7">
    <location>
        <begin position="490"/>
        <end position="512"/>
    </location>
</feature>
<comment type="subcellular location">
    <subcellularLocation>
        <location evidence="1">Endomembrane system</location>
        <topology evidence="1">Multi-pass membrane protein</topology>
    </subcellularLocation>
</comment>
<feature type="transmembrane region" description="Helical" evidence="7">
    <location>
        <begin position="230"/>
        <end position="250"/>
    </location>
</feature>
<dbReference type="SUPFAM" id="SSF103473">
    <property type="entry name" value="MFS general substrate transporter"/>
    <property type="match status" value="1"/>
</dbReference>
<feature type="transmembrane region" description="Helical" evidence="7">
    <location>
        <begin position="95"/>
        <end position="113"/>
    </location>
</feature>
<dbReference type="PANTHER" id="PTHR43826:SF3">
    <property type="entry name" value="GLUCOSE-6-PHOSPHATE EXCHANGER SLC37A4"/>
    <property type="match status" value="1"/>
</dbReference>
<feature type="region of interest" description="Disordered" evidence="6">
    <location>
        <begin position="1"/>
        <end position="44"/>
    </location>
</feature>
<feature type="transmembrane region" description="Helical" evidence="7">
    <location>
        <begin position="426"/>
        <end position="446"/>
    </location>
</feature>
<accession>A0ABP0I856</accession>
<proteinExistence type="inferred from homology"/>
<reference evidence="9 10" key="1">
    <citation type="submission" date="2024-02" db="EMBL/GenBank/DDBJ databases">
        <authorList>
            <person name="Chen Y."/>
            <person name="Shah S."/>
            <person name="Dougan E. K."/>
            <person name="Thang M."/>
            <person name="Chan C."/>
        </authorList>
    </citation>
    <scope>NUCLEOTIDE SEQUENCE [LARGE SCALE GENOMIC DNA]</scope>
</reference>
<evidence type="ECO:0000256" key="1">
    <source>
        <dbReference type="ARBA" id="ARBA00004127"/>
    </source>
</evidence>
<comment type="similarity">
    <text evidence="2">Belongs to the major facilitator superfamily. Organophosphate:Pi antiporter (OPA) (TC 2.A.1.4) family.</text>
</comment>
<dbReference type="InterPro" id="IPR036259">
    <property type="entry name" value="MFS_trans_sf"/>
</dbReference>
<organism evidence="9 10">
    <name type="scientific">Durusdinium trenchii</name>
    <dbReference type="NCBI Taxonomy" id="1381693"/>
    <lineage>
        <taxon>Eukaryota</taxon>
        <taxon>Sar</taxon>
        <taxon>Alveolata</taxon>
        <taxon>Dinophyceae</taxon>
        <taxon>Suessiales</taxon>
        <taxon>Symbiodiniaceae</taxon>
        <taxon>Durusdinium</taxon>
    </lineage>
</organism>
<name>A0ABP0I856_9DINO</name>
<sequence>MTSLQRMAAPPWLVRDGSTRSQAGVASPVRMPEQNSVAKLARPKANGQSDVARFARFPMAGAGALATIFARSLTRPTGRPSRSSRSSSTDKFQRTRLVTFTGMVAGYAVYYFTRLSFTYVGLAMRSDLGLSMVQLGAISSLFPLAYMNSKFLSGILSDLLGSPVLIFSLGLMCTGVLNIAFSTANTVPMFTLIWLLNGLFQGCGATPCNKMLVNWFPARSRGKWWSSWNASHNMGGFLIPLLAGGLAARFSWRAGMFGPGVIALVAGVLALLFMKDSPEKLGLPSAEEWAAPRFATSNEAKVEEKEADEAPEDEKLWKQLLRNKFLWCMAAMHFFIYFIRQGVLNWAHFYIMDEFGVPAMEATARVSGFELGGLLGCIVAGQVSDWLISRYPQRGAAGLRAQVMVVYSLAAAAAVFSLWVGPPIALLQWASMAAFGFAIYGPQTLITMTGVETVPRRAAATAGGLLAYPAQLGSMCAGLPFALLVQNYGWGGFFPSLIGLSLVSAAVIVPTLNTPSYWQARHGWKK</sequence>
<keyword evidence="5 7" id="KW-0472">Membrane</keyword>
<keyword evidence="3 7" id="KW-0812">Transmembrane</keyword>
<feature type="transmembrane region" description="Helical" evidence="7">
    <location>
        <begin position="325"/>
        <end position="351"/>
    </location>
</feature>
<dbReference type="Pfam" id="PF07690">
    <property type="entry name" value="MFS_1"/>
    <property type="match status" value="1"/>
</dbReference>
<dbReference type="InterPro" id="IPR020846">
    <property type="entry name" value="MFS_dom"/>
</dbReference>
<comment type="caution">
    <text evidence="9">The sequence shown here is derived from an EMBL/GenBank/DDBJ whole genome shotgun (WGS) entry which is preliminary data.</text>
</comment>
<dbReference type="PROSITE" id="PS50850">
    <property type="entry name" value="MFS"/>
    <property type="match status" value="1"/>
</dbReference>
<feature type="transmembrane region" description="Helical" evidence="7">
    <location>
        <begin position="371"/>
        <end position="389"/>
    </location>
</feature>
<evidence type="ECO:0000256" key="2">
    <source>
        <dbReference type="ARBA" id="ARBA00009598"/>
    </source>
</evidence>
<evidence type="ECO:0000256" key="4">
    <source>
        <dbReference type="ARBA" id="ARBA00022989"/>
    </source>
</evidence>
<gene>
    <name evidence="9" type="ORF">CCMP2556_LOCUS5378</name>
</gene>
<evidence type="ECO:0000256" key="3">
    <source>
        <dbReference type="ARBA" id="ARBA00022692"/>
    </source>
</evidence>
<feature type="transmembrane region" description="Helical" evidence="7">
    <location>
        <begin position="128"/>
        <end position="147"/>
    </location>
</feature>
<evidence type="ECO:0000256" key="7">
    <source>
        <dbReference type="SAM" id="Phobius"/>
    </source>
</evidence>